<proteinExistence type="predicted"/>
<dbReference type="InterPro" id="IPR006626">
    <property type="entry name" value="PbH1"/>
</dbReference>
<dbReference type="SMART" id="SM00710">
    <property type="entry name" value="PbH1"/>
    <property type="match status" value="7"/>
</dbReference>
<dbReference type="GO" id="GO:0043130">
    <property type="term" value="F:ubiquitin binding"/>
    <property type="evidence" value="ECO:0007669"/>
    <property type="project" value="TreeGrafter"/>
</dbReference>
<sequence length="631" mass="63774">MYVEGRDGHDTTSDSHVDNNTALLTDGGAIGFNQGLRALTVSVNSSISGNIAVAGSGGALYVRGCLGSMVLIDNSSISGNRASGGSGGAISIAGEGPNPYDTSILSVTGNSRMESNYAAYEGGAWSTKRSLISISVASNSSVSYNSAQMSPQSDPFRGGGAVSVLQVLGSISLANGSRMSHNTAKSGGGGAVLVYGDTSSVSISEGSQMDGNIASTGGGAYFTFGDLDVLRVTGNSSLSNNSTIGVAGGAVYVDQALGSIVVASGSHMSYNSVPGYGGAVYMAGSGVANGFNTSLSVSDVDGYTFNEYYDDWLSPLAPNVSSCIPIGARTANDLGRLCDDTPGCHSFNLFQQDSDNVPQTCLKIVTVTVPLVQQQANYMRRPCMGSYVREGSQMDGNIASTGGGAYFTFGDLDVLRVTGNSSLSNNSTIGVAGGAVYVDQALGSIVVASGSHMSYNSVPGYGGAVYMAGSGVANGFNTSLSVSGGSQMNGNYAQEHGGALYTTWGMDVLSVANNSSVSNNTARSGGAVFASQAIRHITVANGSSMSYNSVPGYGGAVYMAGSGVANGFNTSLSVSGGSQMNGNYAQEHGGALYTTWGMDVLSVANNSSVSNNTARSGVCITGNSPHYSGQR</sequence>
<dbReference type="EMBL" id="PGGS01000172">
    <property type="protein sequence ID" value="PNH07590.1"/>
    <property type="molecule type" value="Genomic_DNA"/>
</dbReference>
<dbReference type="GO" id="GO:0000724">
    <property type="term" value="P:double-strand break repair via homologous recombination"/>
    <property type="evidence" value="ECO:0007669"/>
    <property type="project" value="TreeGrafter"/>
</dbReference>
<accession>A0A2J8A508</accession>
<evidence type="ECO:0000313" key="1">
    <source>
        <dbReference type="EMBL" id="PNH07590.1"/>
    </source>
</evidence>
<evidence type="ECO:0008006" key="3">
    <source>
        <dbReference type="Google" id="ProtNLM"/>
    </source>
</evidence>
<reference evidence="1 2" key="1">
    <citation type="journal article" date="2017" name="Mol. Biol. Evol.">
        <title>The 4-celled Tetrabaena socialis nuclear genome reveals the essential components for genetic control of cell number at the origin of multicellularity in the volvocine lineage.</title>
        <authorList>
            <person name="Featherston J."/>
            <person name="Arakaki Y."/>
            <person name="Hanschen E.R."/>
            <person name="Ferris P.J."/>
            <person name="Michod R.E."/>
            <person name="Olson B.J.S.C."/>
            <person name="Nozaki H."/>
            <person name="Durand P.M."/>
        </authorList>
    </citation>
    <scope>NUCLEOTIDE SEQUENCE [LARGE SCALE GENOMIC DNA]</scope>
    <source>
        <strain evidence="1 2">NIES-571</strain>
    </source>
</reference>
<dbReference type="PANTHER" id="PTHR19862:SF14">
    <property type="entry name" value="WD REPEAT-CONTAINING PROTEIN 48"/>
    <property type="match status" value="1"/>
</dbReference>
<dbReference type="Proteomes" id="UP000236333">
    <property type="component" value="Unassembled WGS sequence"/>
</dbReference>
<protein>
    <recommendedName>
        <fullName evidence="3">Outer membrane protein pmp6</fullName>
    </recommendedName>
</protein>
<evidence type="ECO:0000313" key="2">
    <source>
        <dbReference type="Proteomes" id="UP000236333"/>
    </source>
</evidence>
<dbReference type="InterPro" id="IPR051246">
    <property type="entry name" value="WDR48"/>
</dbReference>
<dbReference type="PANTHER" id="PTHR19862">
    <property type="entry name" value="WD REPEAT-CONTAINING PROTEIN 48"/>
    <property type="match status" value="1"/>
</dbReference>
<dbReference type="AlphaFoldDB" id="A0A2J8A508"/>
<dbReference type="SUPFAM" id="SSF51126">
    <property type="entry name" value="Pectin lyase-like"/>
    <property type="match status" value="1"/>
</dbReference>
<dbReference type="OrthoDB" id="547398at2759"/>
<organism evidence="1 2">
    <name type="scientific">Tetrabaena socialis</name>
    <dbReference type="NCBI Taxonomy" id="47790"/>
    <lineage>
        <taxon>Eukaryota</taxon>
        <taxon>Viridiplantae</taxon>
        <taxon>Chlorophyta</taxon>
        <taxon>core chlorophytes</taxon>
        <taxon>Chlorophyceae</taxon>
        <taxon>CS clade</taxon>
        <taxon>Chlamydomonadales</taxon>
        <taxon>Tetrabaenaceae</taxon>
        <taxon>Tetrabaena</taxon>
    </lineage>
</organism>
<gene>
    <name evidence="1" type="ORF">TSOC_005930</name>
</gene>
<name>A0A2J8A508_9CHLO</name>
<dbReference type="InterPro" id="IPR011050">
    <property type="entry name" value="Pectin_lyase_fold/virulence"/>
</dbReference>
<comment type="caution">
    <text evidence="1">The sequence shown here is derived from an EMBL/GenBank/DDBJ whole genome shotgun (WGS) entry which is preliminary data.</text>
</comment>
<keyword evidence="2" id="KW-1185">Reference proteome</keyword>